<gene>
    <name evidence="1" type="ORF">JJB78_01770</name>
</gene>
<proteinExistence type="predicted"/>
<dbReference type="Proteomes" id="UP000668358">
    <property type="component" value="Unassembled WGS sequence"/>
</dbReference>
<name>A0ABD4PQ13_CLOPF</name>
<comment type="caution">
    <text evidence="1">The sequence shown here is derived from an EMBL/GenBank/DDBJ whole genome shotgun (WGS) entry which is preliminary data.</text>
</comment>
<dbReference type="RefSeq" id="WP_164805347.1">
    <property type="nucleotide sequence ID" value="NZ_CATNYE010000002.1"/>
</dbReference>
<reference evidence="1 2" key="1">
    <citation type="submission" date="2020-12" db="EMBL/GenBank/DDBJ databases">
        <title>Comparative genomics of Clostridium perfringens reveals patterns of host-associated phylogenetic clades and virulence factors.</title>
        <authorList>
            <person name="Smith A.H."/>
            <person name="Geier R."/>
        </authorList>
    </citation>
    <scope>NUCLEOTIDE SEQUENCE [LARGE SCALE GENOMIC DNA]</scope>
    <source>
        <strain evidence="1 2">CHD15829P</strain>
    </source>
</reference>
<evidence type="ECO:0000313" key="2">
    <source>
        <dbReference type="Proteomes" id="UP000668358"/>
    </source>
</evidence>
<dbReference type="AlphaFoldDB" id="A0ABD4PQ13"/>
<evidence type="ECO:0000313" key="1">
    <source>
        <dbReference type="EMBL" id="MBO3415252.1"/>
    </source>
</evidence>
<protein>
    <submittedName>
        <fullName evidence="1">Uncharacterized protein</fullName>
    </submittedName>
</protein>
<dbReference type="EMBL" id="JAENRE010000001">
    <property type="protein sequence ID" value="MBO3415252.1"/>
    <property type="molecule type" value="Genomic_DNA"/>
</dbReference>
<accession>A0ABD4PQ13</accession>
<sequence>MENNNNSKNYKELYGDFSCPGCGRSTSNGDNIYDAGNGFCQDCAPEH</sequence>
<organism evidence="1 2">
    <name type="scientific">Clostridium perfringens</name>
    <dbReference type="NCBI Taxonomy" id="1502"/>
    <lineage>
        <taxon>Bacteria</taxon>
        <taxon>Bacillati</taxon>
        <taxon>Bacillota</taxon>
        <taxon>Clostridia</taxon>
        <taxon>Eubacteriales</taxon>
        <taxon>Clostridiaceae</taxon>
        <taxon>Clostridium</taxon>
    </lineage>
</organism>